<keyword evidence="3" id="KW-0804">Transcription</keyword>
<dbReference type="SUPFAM" id="SSF47413">
    <property type="entry name" value="lambda repressor-like DNA-binding domains"/>
    <property type="match status" value="1"/>
</dbReference>
<dbReference type="GO" id="GO:0000976">
    <property type="term" value="F:transcription cis-regulatory region binding"/>
    <property type="evidence" value="ECO:0007669"/>
    <property type="project" value="TreeGrafter"/>
</dbReference>
<dbReference type="PANTHER" id="PTHR30146:SF152">
    <property type="entry name" value="TRANSCRIPTIONAL REGULATORY PROTEIN"/>
    <property type="match status" value="1"/>
</dbReference>
<organism evidence="5 6">
    <name type="scientific">Kineococcus radiotolerans</name>
    <dbReference type="NCBI Taxonomy" id="131568"/>
    <lineage>
        <taxon>Bacteria</taxon>
        <taxon>Bacillati</taxon>
        <taxon>Actinomycetota</taxon>
        <taxon>Actinomycetes</taxon>
        <taxon>Kineosporiales</taxon>
        <taxon>Kineosporiaceae</taxon>
        <taxon>Kineococcus</taxon>
    </lineage>
</organism>
<keyword evidence="1" id="KW-0805">Transcription regulation</keyword>
<accession>A0A7W4TNJ6</accession>
<dbReference type="CDD" id="cd06307">
    <property type="entry name" value="PBP1_sugar_binding"/>
    <property type="match status" value="1"/>
</dbReference>
<dbReference type="RefSeq" id="WP_183391958.1">
    <property type="nucleotide sequence ID" value="NZ_JACHVY010000002.1"/>
</dbReference>
<dbReference type="Gene3D" id="3.40.50.2300">
    <property type="match status" value="2"/>
</dbReference>
<dbReference type="InterPro" id="IPR000843">
    <property type="entry name" value="HTH_LacI"/>
</dbReference>
<dbReference type="InterPro" id="IPR025997">
    <property type="entry name" value="SBP_2_dom"/>
</dbReference>
<evidence type="ECO:0000256" key="3">
    <source>
        <dbReference type="ARBA" id="ARBA00023163"/>
    </source>
</evidence>
<keyword evidence="2" id="KW-0238">DNA-binding</keyword>
<proteinExistence type="predicted"/>
<dbReference type="CDD" id="cd01392">
    <property type="entry name" value="HTH_LacI"/>
    <property type="match status" value="1"/>
</dbReference>
<evidence type="ECO:0000259" key="4">
    <source>
        <dbReference type="PROSITE" id="PS50932"/>
    </source>
</evidence>
<evidence type="ECO:0000256" key="1">
    <source>
        <dbReference type="ARBA" id="ARBA00023015"/>
    </source>
</evidence>
<sequence length="345" mass="37231">MRRRFSVRDIAVQAGLSEATVDRVLHERPGVRAGTVEQVRRALADLERQQSQVRLTGRVVVLDVVMSAPRRFADAVRTALEAELPALHPATVRARFRTCAGADGAWVAAELDRVLRTGSHGVVLQAPDSPAVRAAVQRLADGHVPVVTLATDLPGSARRGYVGADNRGAGSTAAYLLTQWAPDPEEPVLVVRSRQQLDNERERSRGFEATLAQLEGSVRPVVDVVDDDRDPAVLEDAVVAALGERPGLRAVYSMCAGAGGNPAVLRGFERRGTRPVPFVVHDLDGENAAMLARGDVSAVLHHDLRTDCRRACRLLLRAPLARDEHVGTASAIQVLTPFNVPGRER</sequence>
<dbReference type="Proteomes" id="UP000533269">
    <property type="component" value="Unassembled WGS sequence"/>
</dbReference>
<dbReference type="SMART" id="SM00354">
    <property type="entry name" value="HTH_LACI"/>
    <property type="match status" value="1"/>
</dbReference>
<comment type="caution">
    <text evidence="5">The sequence shown here is derived from an EMBL/GenBank/DDBJ whole genome shotgun (WGS) entry which is preliminary data.</text>
</comment>
<dbReference type="Pfam" id="PF00356">
    <property type="entry name" value="LacI"/>
    <property type="match status" value="1"/>
</dbReference>
<gene>
    <name evidence="5" type="ORF">FHR75_002895</name>
</gene>
<protein>
    <submittedName>
        <fullName evidence="5">LacI family transcriptional regulator</fullName>
    </submittedName>
</protein>
<dbReference type="InterPro" id="IPR028082">
    <property type="entry name" value="Peripla_BP_I"/>
</dbReference>
<dbReference type="PANTHER" id="PTHR30146">
    <property type="entry name" value="LACI-RELATED TRANSCRIPTIONAL REPRESSOR"/>
    <property type="match status" value="1"/>
</dbReference>
<reference evidence="5 6" key="1">
    <citation type="submission" date="2020-08" db="EMBL/GenBank/DDBJ databases">
        <title>The Agave Microbiome: Exploring the role of microbial communities in plant adaptations to desert environments.</title>
        <authorList>
            <person name="Partida-Martinez L.P."/>
        </authorList>
    </citation>
    <scope>NUCLEOTIDE SEQUENCE [LARGE SCALE GENOMIC DNA]</scope>
    <source>
        <strain evidence="5 6">AS2.23</strain>
    </source>
</reference>
<evidence type="ECO:0000313" key="6">
    <source>
        <dbReference type="Proteomes" id="UP000533269"/>
    </source>
</evidence>
<reference evidence="5 6" key="2">
    <citation type="submission" date="2020-08" db="EMBL/GenBank/DDBJ databases">
        <authorList>
            <person name="Partida-Martinez L."/>
            <person name="Huntemann M."/>
            <person name="Clum A."/>
            <person name="Wang J."/>
            <person name="Palaniappan K."/>
            <person name="Ritter S."/>
            <person name="Chen I.-M."/>
            <person name="Stamatis D."/>
            <person name="Reddy T."/>
            <person name="O'Malley R."/>
            <person name="Daum C."/>
            <person name="Shapiro N."/>
            <person name="Ivanova N."/>
            <person name="Kyrpides N."/>
            <person name="Woyke T."/>
        </authorList>
    </citation>
    <scope>NUCLEOTIDE SEQUENCE [LARGE SCALE GENOMIC DNA]</scope>
    <source>
        <strain evidence="5 6">AS2.23</strain>
    </source>
</reference>
<dbReference type="GO" id="GO:0003700">
    <property type="term" value="F:DNA-binding transcription factor activity"/>
    <property type="evidence" value="ECO:0007669"/>
    <property type="project" value="TreeGrafter"/>
</dbReference>
<dbReference type="AlphaFoldDB" id="A0A7W4TNJ6"/>
<evidence type="ECO:0000256" key="2">
    <source>
        <dbReference type="ARBA" id="ARBA00023125"/>
    </source>
</evidence>
<dbReference type="Pfam" id="PF13407">
    <property type="entry name" value="Peripla_BP_4"/>
    <property type="match status" value="1"/>
</dbReference>
<name>A0A7W4TNJ6_KINRA</name>
<evidence type="ECO:0000313" key="5">
    <source>
        <dbReference type="EMBL" id="MBB2902080.1"/>
    </source>
</evidence>
<dbReference type="InterPro" id="IPR010982">
    <property type="entry name" value="Lambda_DNA-bd_dom_sf"/>
</dbReference>
<dbReference type="EMBL" id="JACHVY010000002">
    <property type="protein sequence ID" value="MBB2902080.1"/>
    <property type="molecule type" value="Genomic_DNA"/>
</dbReference>
<dbReference type="Gene3D" id="1.10.260.40">
    <property type="entry name" value="lambda repressor-like DNA-binding domains"/>
    <property type="match status" value="1"/>
</dbReference>
<feature type="domain" description="HTH lacI-type" evidence="4">
    <location>
        <begin position="5"/>
        <end position="57"/>
    </location>
</feature>
<dbReference type="SUPFAM" id="SSF53822">
    <property type="entry name" value="Periplasmic binding protein-like I"/>
    <property type="match status" value="1"/>
</dbReference>
<dbReference type="PROSITE" id="PS50932">
    <property type="entry name" value="HTH_LACI_2"/>
    <property type="match status" value="1"/>
</dbReference>